<keyword evidence="1" id="KW-0812">Transmembrane</keyword>
<evidence type="ECO:0000313" key="2">
    <source>
        <dbReference type="EMBL" id="KAK4029709.1"/>
    </source>
</evidence>
<keyword evidence="1" id="KW-1133">Transmembrane helix</keyword>
<comment type="caution">
    <text evidence="2">The sequence shown here is derived from an EMBL/GenBank/DDBJ whole genome shotgun (WGS) entry which is preliminary data.</text>
</comment>
<sequence length="238" mass="27108">MGKDMAAVCFGAYFKVQPLNSDLLGIAFLWLPLAYFYYLSTRTLLQAVAKPVEQIGFLTVFLQLRFTFCKRFASGAAVLRLYLLTPLDHSSISLKCGEMPDVMPTISTALSNEQLLTFRYCVVLHFTTTPTLVVGGVSISEKAKLRCTEEKPPVPWILWKCEFYSLDSNLRKNWINNRALLPWTTILSYQSRPSNSHQNVQLQPVEQIFERNNVSNNVTTRIFLTKCIVCERDIFSSS</sequence>
<accession>A0ABR0AX52</accession>
<evidence type="ECO:0000256" key="1">
    <source>
        <dbReference type="SAM" id="Phobius"/>
    </source>
</evidence>
<feature type="transmembrane region" description="Helical" evidence="1">
    <location>
        <begin position="23"/>
        <end position="40"/>
    </location>
</feature>
<proteinExistence type="predicted"/>
<keyword evidence="1" id="KW-0472">Membrane</keyword>
<name>A0ABR0AX52_9CRUS</name>
<evidence type="ECO:0000313" key="3">
    <source>
        <dbReference type="Proteomes" id="UP001234178"/>
    </source>
</evidence>
<organism evidence="2 3">
    <name type="scientific">Daphnia magna</name>
    <dbReference type="NCBI Taxonomy" id="35525"/>
    <lineage>
        <taxon>Eukaryota</taxon>
        <taxon>Metazoa</taxon>
        <taxon>Ecdysozoa</taxon>
        <taxon>Arthropoda</taxon>
        <taxon>Crustacea</taxon>
        <taxon>Branchiopoda</taxon>
        <taxon>Diplostraca</taxon>
        <taxon>Cladocera</taxon>
        <taxon>Anomopoda</taxon>
        <taxon>Daphniidae</taxon>
        <taxon>Daphnia</taxon>
    </lineage>
</organism>
<protein>
    <submittedName>
        <fullName evidence="2">Uncharacterized protein</fullName>
    </submittedName>
</protein>
<gene>
    <name evidence="2" type="ORF">OUZ56_022678</name>
</gene>
<dbReference type="EMBL" id="JAOYFB010000039">
    <property type="protein sequence ID" value="KAK4029709.1"/>
    <property type="molecule type" value="Genomic_DNA"/>
</dbReference>
<reference evidence="2 3" key="1">
    <citation type="journal article" date="2023" name="Nucleic Acids Res.">
        <title>The hologenome of Daphnia magna reveals possible DNA methylation and microbiome-mediated evolution of the host genome.</title>
        <authorList>
            <person name="Chaturvedi A."/>
            <person name="Li X."/>
            <person name="Dhandapani V."/>
            <person name="Marshall H."/>
            <person name="Kissane S."/>
            <person name="Cuenca-Cambronero M."/>
            <person name="Asole G."/>
            <person name="Calvet F."/>
            <person name="Ruiz-Romero M."/>
            <person name="Marangio P."/>
            <person name="Guigo R."/>
            <person name="Rago D."/>
            <person name="Mirbahai L."/>
            <person name="Eastwood N."/>
            <person name="Colbourne J.K."/>
            <person name="Zhou J."/>
            <person name="Mallon E."/>
            <person name="Orsini L."/>
        </authorList>
    </citation>
    <scope>NUCLEOTIDE SEQUENCE [LARGE SCALE GENOMIC DNA]</scope>
    <source>
        <strain evidence="2">LRV0_1</strain>
    </source>
</reference>
<dbReference type="Proteomes" id="UP001234178">
    <property type="component" value="Unassembled WGS sequence"/>
</dbReference>
<keyword evidence="3" id="KW-1185">Reference proteome</keyword>